<protein>
    <recommendedName>
        <fullName evidence="1">DUF7793 domain-containing protein</fullName>
    </recommendedName>
</protein>
<dbReference type="InterPro" id="IPR056695">
    <property type="entry name" value="DUF7793"/>
</dbReference>
<dbReference type="EMBL" id="JAUSSY010000001">
    <property type="protein sequence ID" value="MDQ0117216.1"/>
    <property type="molecule type" value="Genomic_DNA"/>
</dbReference>
<keyword evidence="3" id="KW-1185">Reference proteome</keyword>
<proteinExistence type="predicted"/>
<name>A0ABT9UC47_9MICC</name>
<evidence type="ECO:0000313" key="3">
    <source>
        <dbReference type="Proteomes" id="UP001226389"/>
    </source>
</evidence>
<sequence>MNEFFTSSFDKGVLRLQWSPEVLITYDIAVRAARVLEGLSGGRVLPLLVDLAGVAALTPEARAGMNAYRGFSAVALIGDGPMGKVVAAFSQRSLTPTAYFTNGPDALHWLSEQGNRAARQAGRSALTAEGAAVTAVPTAAASFARPFRRVF</sequence>
<dbReference type="RefSeq" id="WP_307487952.1">
    <property type="nucleotide sequence ID" value="NZ_JAUSSY010000001.1"/>
</dbReference>
<evidence type="ECO:0000313" key="2">
    <source>
        <dbReference type="EMBL" id="MDQ0117216.1"/>
    </source>
</evidence>
<dbReference type="Gene3D" id="3.40.970.30">
    <property type="entry name" value="yp_829618.1 like domains"/>
    <property type="match status" value="1"/>
</dbReference>
<dbReference type="Proteomes" id="UP001226389">
    <property type="component" value="Unassembled WGS sequence"/>
</dbReference>
<gene>
    <name evidence="2" type="ORF">J2T22_000376</name>
</gene>
<reference evidence="2 3" key="1">
    <citation type="submission" date="2023-07" db="EMBL/GenBank/DDBJ databases">
        <title>Sorghum-associated microbial communities from plants grown in Nebraska, USA.</title>
        <authorList>
            <person name="Schachtman D."/>
        </authorList>
    </citation>
    <scope>NUCLEOTIDE SEQUENCE [LARGE SCALE GENOMIC DNA]</scope>
    <source>
        <strain evidence="2 3">DS994</strain>
    </source>
</reference>
<evidence type="ECO:0000259" key="1">
    <source>
        <dbReference type="Pfam" id="PF25056"/>
    </source>
</evidence>
<comment type="caution">
    <text evidence="2">The sequence shown here is derived from an EMBL/GenBank/DDBJ whole genome shotgun (WGS) entry which is preliminary data.</text>
</comment>
<accession>A0ABT9UC47</accession>
<dbReference type="Gene3D" id="3.40.1680.10">
    <property type="entry name" value="yp_829618.1 domain like"/>
    <property type="match status" value="1"/>
</dbReference>
<dbReference type="Pfam" id="PF25056">
    <property type="entry name" value="DUF7793"/>
    <property type="match status" value="1"/>
</dbReference>
<feature type="domain" description="DUF7793" evidence="1">
    <location>
        <begin position="9"/>
        <end position="112"/>
    </location>
</feature>
<organism evidence="2 3">
    <name type="scientific">Pseudarthrobacter defluvii</name>
    <dbReference type="NCBI Taxonomy" id="410837"/>
    <lineage>
        <taxon>Bacteria</taxon>
        <taxon>Bacillati</taxon>
        <taxon>Actinomycetota</taxon>
        <taxon>Actinomycetes</taxon>
        <taxon>Micrococcales</taxon>
        <taxon>Micrococcaceae</taxon>
        <taxon>Pseudarthrobacter</taxon>
    </lineage>
</organism>